<evidence type="ECO:0000259" key="1">
    <source>
        <dbReference type="Pfam" id="PF00004"/>
    </source>
</evidence>
<dbReference type="InterPro" id="IPR027417">
    <property type="entry name" value="P-loop_NTPase"/>
</dbReference>
<dbReference type="Gene3D" id="3.40.50.300">
    <property type="entry name" value="P-loop containing nucleotide triphosphate hydrolases"/>
    <property type="match status" value="1"/>
</dbReference>
<dbReference type="GO" id="GO:0005778">
    <property type="term" value="C:peroxisomal membrane"/>
    <property type="evidence" value="ECO:0007669"/>
    <property type="project" value="TreeGrafter"/>
</dbReference>
<dbReference type="SUPFAM" id="SSF52540">
    <property type="entry name" value="P-loop containing nucleoside triphosphate hydrolases"/>
    <property type="match status" value="1"/>
</dbReference>
<organism evidence="2">
    <name type="scientific">Solanum chacoense</name>
    <name type="common">Chaco potato</name>
    <dbReference type="NCBI Taxonomy" id="4108"/>
    <lineage>
        <taxon>Eukaryota</taxon>
        <taxon>Viridiplantae</taxon>
        <taxon>Streptophyta</taxon>
        <taxon>Embryophyta</taxon>
        <taxon>Tracheophyta</taxon>
        <taxon>Spermatophyta</taxon>
        <taxon>Magnoliopsida</taxon>
        <taxon>eudicotyledons</taxon>
        <taxon>Gunneridae</taxon>
        <taxon>Pentapetalae</taxon>
        <taxon>asterids</taxon>
        <taxon>lamiids</taxon>
        <taxon>Solanales</taxon>
        <taxon>Solanaceae</taxon>
        <taxon>Solanoideae</taxon>
        <taxon>Solaneae</taxon>
        <taxon>Solanum</taxon>
    </lineage>
</organism>
<dbReference type="GO" id="GO:0016887">
    <property type="term" value="F:ATP hydrolysis activity"/>
    <property type="evidence" value="ECO:0007669"/>
    <property type="project" value="InterPro"/>
</dbReference>
<dbReference type="GO" id="GO:0005829">
    <property type="term" value="C:cytosol"/>
    <property type="evidence" value="ECO:0007669"/>
    <property type="project" value="TreeGrafter"/>
</dbReference>
<reference evidence="2" key="1">
    <citation type="submission" date="2015-12" db="EMBL/GenBank/DDBJ databases">
        <title>Gene expression during late stages of embryo sac development: a critical building block for successful pollen-pistil interactions.</title>
        <authorList>
            <person name="Liu Y."/>
            <person name="Joly V."/>
            <person name="Sabar M."/>
            <person name="Matton D.P."/>
        </authorList>
    </citation>
    <scope>NUCLEOTIDE SEQUENCE</scope>
</reference>
<feature type="domain" description="ATPase AAA-type core" evidence="1">
    <location>
        <begin position="366"/>
        <end position="419"/>
    </location>
</feature>
<dbReference type="Pfam" id="PF00004">
    <property type="entry name" value="AAA"/>
    <property type="match status" value="1"/>
</dbReference>
<name>A0A0V0ICK8_SOLCH</name>
<accession>A0A0V0ICK8</accession>
<dbReference type="InterPro" id="IPR050168">
    <property type="entry name" value="AAA_ATPase_domain"/>
</dbReference>
<dbReference type="GO" id="GO:0005524">
    <property type="term" value="F:ATP binding"/>
    <property type="evidence" value="ECO:0007669"/>
    <property type="project" value="InterPro"/>
</dbReference>
<dbReference type="GO" id="GO:0016558">
    <property type="term" value="P:protein import into peroxisome matrix"/>
    <property type="evidence" value="ECO:0007669"/>
    <property type="project" value="TreeGrafter"/>
</dbReference>
<sequence>MVEKRKPLILSSTKNLLNSLLNSETQTQISLLSTVQLRAGILQVSKDASKVSNPKFVNFDDSALVGLTTSQLRRLCVTSGSLVLIKNVNTSQQRIGQVVVLDPPSSDKVLSERSSLSHSSLTTFLLPIHSYPDCHSIKPDGEVAYLSPILAFNLNLHLSCLRSMIHQGKEALSPIFEAKSDNIVSEKDNTLITLGLEPLDQLPKYATHLRASFVKIPECGTVDSVKKDSSIEAEDRQELIDMELNKYFGVDRFLSRGDLFSVCINWNCKSALCIPCSQKKQNDGSDLIYFKVVGMEPSEEPVLKVNRTRTALVLGGNVPSAVPPDFLIPRPQGSLPLQVSTVKTLASILIPPLCPSALSSKFRVVVLLHGLTGCGKRTVVKFVARQLGLHVVEYNCQSIFANSDRKTSAALAEAFSMARRYFGLPRIYCVLPNYVGALPSGG</sequence>
<proteinExistence type="predicted"/>
<evidence type="ECO:0000313" key="2">
    <source>
        <dbReference type="EMBL" id="JAP30357.1"/>
    </source>
</evidence>
<dbReference type="AlphaFoldDB" id="A0A0V0ICK8"/>
<dbReference type="InterPro" id="IPR003959">
    <property type="entry name" value="ATPase_AAA_core"/>
</dbReference>
<dbReference type="PANTHER" id="PTHR23077:SF9">
    <property type="entry name" value="PEROXISOMAL ATPASE PEX6"/>
    <property type="match status" value="1"/>
</dbReference>
<dbReference type="PANTHER" id="PTHR23077">
    <property type="entry name" value="AAA-FAMILY ATPASE"/>
    <property type="match status" value="1"/>
</dbReference>
<dbReference type="EMBL" id="GEDG01008149">
    <property type="protein sequence ID" value="JAP30357.1"/>
    <property type="molecule type" value="Transcribed_RNA"/>
</dbReference>
<protein>
    <submittedName>
        <fullName evidence="2">Putative ovule protein</fullName>
    </submittedName>
</protein>